<organism evidence="2 3">
    <name type="scientific">Pleuronectes platessa</name>
    <name type="common">European plaice</name>
    <dbReference type="NCBI Taxonomy" id="8262"/>
    <lineage>
        <taxon>Eukaryota</taxon>
        <taxon>Metazoa</taxon>
        <taxon>Chordata</taxon>
        <taxon>Craniata</taxon>
        <taxon>Vertebrata</taxon>
        <taxon>Euteleostomi</taxon>
        <taxon>Actinopterygii</taxon>
        <taxon>Neopterygii</taxon>
        <taxon>Teleostei</taxon>
        <taxon>Neoteleostei</taxon>
        <taxon>Acanthomorphata</taxon>
        <taxon>Carangaria</taxon>
        <taxon>Pleuronectiformes</taxon>
        <taxon>Pleuronectoidei</taxon>
        <taxon>Pleuronectidae</taxon>
        <taxon>Pleuronectes</taxon>
    </lineage>
</organism>
<proteinExistence type="predicted"/>
<feature type="compositionally biased region" description="Basic and acidic residues" evidence="1">
    <location>
        <begin position="86"/>
        <end position="98"/>
    </location>
</feature>
<protein>
    <submittedName>
        <fullName evidence="2">Uncharacterized protein</fullName>
    </submittedName>
</protein>
<evidence type="ECO:0000256" key="1">
    <source>
        <dbReference type="SAM" id="MobiDB-lite"/>
    </source>
</evidence>
<accession>A0A9N7V0Z5</accession>
<gene>
    <name evidence="2" type="ORF">PLEPLA_LOCUS27932</name>
</gene>
<keyword evidence="3" id="KW-1185">Reference proteome</keyword>
<reference evidence="2" key="1">
    <citation type="submission" date="2020-03" db="EMBL/GenBank/DDBJ databases">
        <authorList>
            <person name="Weist P."/>
        </authorList>
    </citation>
    <scope>NUCLEOTIDE SEQUENCE</scope>
</reference>
<feature type="region of interest" description="Disordered" evidence="1">
    <location>
        <begin position="77"/>
        <end position="105"/>
    </location>
</feature>
<dbReference type="AlphaFoldDB" id="A0A9N7V0Z5"/>
<name>A0A9N7V0Z5_PLEPL</name>
<evidence type="ECO:0000313" key="2">
    <source>
        <dbReference type="EMBL" id="CAB1440166.1"/>
    </source>
</evidence>
<comment type="caution">
    <text evidence="2">The sequence shown here is derived from an EMBL/GenBank/DDBJ whole genome shotgun (WGS) entry which is preliminary data.</text>
</comment>
<dbReference type="EMBL" id="CADEAL010002405">
    <property type="protein sequence ID" value="CAB1440166.1"/>
    <property type="molecule type" value="Genomic_DNA"/>
</dbReference>
<evidence type="ECO:0000313" key="3">
    <source>
        <dbReference type="Proteomes" id="UP001153269"/>
    </source>
</evidence>
<sequence>MPCMRVEPSSYRSGMDFANCCHSARLPRHAVGPIPFHSDCRCNSSCSDGGGMASRSPTRAWRLSCAVAGVKGCNPTPALEGNASGHDWRREGSPEERGGAVMPGATRSSSFIFPQHYHPMFSPCH</sequence>
<dbReference type="Proteomes" id="UP001153269">
    <property type="component" value="Unassembled WGS sequence"/>
</dbReference>